<protein>
    <submittedName>
        <fullName evidence="2">4-carboxy-4-hydroxy-2-oxoadipate aldolase/oxaloacetate decarboxylase</fullName>
    </submittedName>
    <submittedName>
        <fullName evidence="3">Dimethylmenaquinone methyltransferase</fullName>
    </submittedName>
</protein>
<accession>A0A410VIU4</accession>
<comment type="cofactor">
    <cofactor evidence="1">
        <name>Mg(2+)</name>
        <dbReference type="ChEBI" id="CHEBI:18420"/>
    </cofactor>
</comment>
<evidence type="ECO:0000313" key="4">
    <source>
        <dbReference type="Proteomes" id="UP000593880"/>
    </source>
</evidence>
<evidence type="ECO:0000313" key="2">
    <source>
        <dbReference type="EMBL" id="GGI27319.1"/>
    </source>
</evidence>
<reference evidence="3 4" key="2">
    <citation type="submission" date="2018-06" db="EMBL/GenBank/DDBJ databases">
        <title>Comparative genomics of rhizobia nodulating Arachis hypogaea in China.</title>
        <authorList>
            <person name="Li Y."/>
        </authorList>
    </citation>
    <scope>NUCLEOTIDE SEQUENCE [LARGE SCALE GENOMIC DNA]</scope>
    <source>
        <strain evidence="3 4">CCBAU 51658</strain>
        <plasmid evidence="3 4">unnamed</plasmid>
    </source>
</reference>
<feature type="binding site" evidence="1">
    <location>
        <begin position="99"/>
        <end position="102"/>
    </location>
    <ligand>
        <name>substrate</name>
    </ligand>
</feature>
<dbReference type="PANTHER" id="PTHR33254:SF16">
    <property type="entry name" value="BLR3842 PROTEIN"/>
    <property type="match status" value="1"/>
</dbReference>
<reference evidence="2" key="3">
    <citation type="submission" date="2022-12" db="EMBL/GenBank/DDBJ databases">
        <authorList>
            <person name="Sun Q."/>
            <person name="Zhou Y."/>
        </authorList>
    </citation>
    <scope>NUCLEOTIDE SEQUENCE</scope>
    <source>
        <strain evidence="2">CGMCC 1.15034</strain>
    </source>
</reference>
<organism evidence="2 5">
    <name type="scientific">Bradyrhizobium guangdongense</name>
    <dbReference type="NCBI Taxonomy" id="1325090"/>
    <lineage>
        <taxon>Bacteria</taxon>
        <taxon>Pseudomonadati</taxon>
        <taxon>Pseudomonadota</taxon>
        <taxon>Alphaproteobacteria</taxon>
        <taxon>Hyphomicrobiales</taxon>
        <taxon>Nitrobacteraceae</taxon>
        <taxon>Bradyrhizobium</taxon>
    </lineage>
</organism>
<dbReference type="AlphaFoldDB" id="A0A410VIU4"/>
<keyword evidence="3" id="KW-0808">Transferase</keyword>
<dbReference type="Proteomes" id="UP000625079">
    <property type="component" value="Unassembled WGS sequence"/>
</dbReference>
<reference evidence="2" key="1">
    <citation type="journal article" date="2014" name="Int. J. Syst. Evol. Microbiol.">
        <title>Complete genome sequence of Corynebacterium casei LMG S-19264T (=DSM 44701T), isolated from a smear-ripened cheese.</title>
        <authorList>
            <consortium name="US DOE Joint Genome Institute (JGI-PGF)"/>
            <person name="Walter F."/>
            <person name="Albersmeier A."/>
            <person name="Kalinowski J."/>
            <person name="Ruckert C."/>
        </authorList>
    </citation>
    <scope>NUCLEOTIDE SEQUENCE</scope>
    <source>
        <strain evidence="2">CGMCC 1.15034</strain>
    </source>
</reference>
<name>A0A410VIU4_9BRAD</name>
<dbReference type="OrthoDB" id="9812532at2"/>
<sequence>MQSVIYKRIPQCPADLLAEVAKYPVSDLHEALGPVEGRMQLMSSRMRPIAPGQRIAGQAVTSYNFPGDNLMIHAALNVAQRGQVLVLVNGGGAHGSLWGDVAATFAKQKGIAGIIVDGPARDVAALRELGSLTWSTSISSSHPEKRGPGAVNVPIVCDGVRVDPGDVIVADDDGALAIPLRSLERAVKGARERNRKEIELRDRLKTGSSLFELLQMDKNVQAAGAEIRDTLWIDG</sequence>
<geneLocation type="plasmid" evidence="3 4">
    <name>unnamed</name>
</geneLocation>
<dbReference type="InterPro" id="IPR036704">
    <property type="entry name" value="RraA/RraA-like_sf"/>
</dbReference>
<dbReference type="EMBL" id="CP030058">
    <property type="protein sequence ID" value="QOZ64828.1"/>
    <property type="molecule type" value="Genomic_DNA"/>
</dbReference>
<dbReference type="GO" id="GO:0032259">
    <property type="term" value="P:methylation"/>
    <property type="evidence" value="ECO:0007669"/>
    <property type="project" value="UniProtKB-KW"/>
</dbReference>
<keyword evidence="3" id="KW-0614">Plasmid</keyword>
<proteinExistence type="predicted"/>
<dbReference type="EMBL" id="BMHC01000010">
    <property type="protein sequence ID" value="GGI27319.1"/>
    <property type="molecule type" value="Genomic_DNA"/>
</dbReference>
<keyword evidence="4" id="KW-1185">Reference proteome</keyword>
<dbReference type="GO" id="GO:0046872">
    <property type="term" value="F:metal ion binding"/>
    <property type="evidence" value="ECO:0007669"/>
    <property type="project" value="UniProtKB-KW"/>
</dbReference>
<dbReference type="Proteomes" id="UP000593880">
    <property type="component" value="Plasmid unnamed"/>
</dbReference>
<dbReference type="InterPro" id="IPR005493">
    <property type="entry name" value="RraA/RraA-like"/>
</dbReference>
<dbReference type="PANTHER" id="PTHR33254">
    <property type="entry name" value="4-HYDROXY-4-METHYL-2-OXOGLUTARATE ALDOLASE 3-RELATED"/>
    <property type="match status" value="1"/>
</dbReference>
<evidence type="ECO:0000256" key="1">
    <source>
        <dbReference type="PIRSR" id="PIRSR605493-1"/>
    </source>
</evidence>
<dbReference type="Gene3D" id="3.50.30.40">
    <property type="entry name" value="Ribonuclease E inhibitor RraA/RraA-like"/>
    <property type="match status" value="1"/>
</dbReference>
<dbReference type="Pfam" id="PF03737">
    <property type="entry name" value="RraA-like"/>
    <property type="match status" value="1"/>
</dbReference>
<feature type="binding site" evidence="1">
    <location>
        <position position="122"/>
    </location>
    <ligand>
        <name>Mg(2+)</name>
        <dbReference type="ChEBI" id="CHEBI:18420"/>
    </ligand>
</feature>
<dbReference type="SUPFAM" id="SSF89562">
    <property type="entry name" value="RraA-like"/>
    <property type="match status" value="1"/>
</dbReference>
<keyword evidence="3" id="KW-0489">Methyltransferase</keyword>
<dbReference type="GO" id="GO:0008168">
    <property type="term" value="F:methyltransferase activity"/>
    <property type="evidence" value="ECO:0007669"/>
    <property type="project" value="UniProtKB-KW"/>
</dbReference>
<gene>
    <name evidence="2" type="ORF">GCM10010987_43790</name>
    <name evidence="3" type="ORF">XH86_40095</name>
</gene>
<dbReference type="CDD" id="cd16841">
    <property type="entry name" value="RraA_family"/>
    <property type="match status" value="1"/>
</dbReference>
<keyword evidence="1" id="KW-0479">Metal-binding</keyword>
<evidence type="ECO:0000313" key="5">
    <source>
        <dbReference type="Proteomes" id="UP000625079"/>
    </source>
</evidence>
<evidence type="ECO:0000313" key="3">
    <source>
        <dbReference type="EMBL" id="QOZ64828.1"/>
    </source>
</evidence>
<dbReference type="RefSeq" id="WP_128929555.1">
    <property type="nucleotide sequence ID" value="NZ_BMHC01000010.1"/>
</dbReference>
<feature type="binding site" evidence="1">
    <location>
        <position position="121"/>
    </location>
    <ligand>
        <name>substrate</name>
    </ligand>
</feature>
<keyword evidence="1" id="KW-0460">Magnesium</keyword>